<accession>A0A371CTW5</accession>
<dbReference type="OrthoDB" id="10668828at2759"/>
<keyword evidence="3" id="KW-1185">Reference proteome</keyword>
<dbReference type="EMBL" id="KZ857460">
    <property type="protein sequence ID" value="RDX43707.1"/>
    <property type="molecule type" value="Genomic_DNA"/>
</dbReference>
<gene>
    <name evidence="2" type="ORF">OH76DRAFT_1181711</name>
</gene>
<evidence type="ECO:0000313" key="2">
    <source>
        <dbReference type="EMBL" id="RDX43707.1"/>
    </source>
</evidence>
<dbReference type="AlphaFoldDB" id="A0A371CTW5"/>
<sequence>MSYRRIMMQNLCNVTPVAEPGTPQCAPGHRTTIAWSNTPGRHRAAQRQFLPYSTSVFTRCRHAHQRNRPIRYSRYSSGVDHTRVDQKAVTPPNGNPVTLSPLSKRSEPYNLRRVVPRVPVSSTRQHHCWDADDHAATFGCRSAFVSSPSHCATVVRCTDRPRGLTSRQELSAAYGVLALMVLGSRYGVSWQALANPRNLHV</sequence>
<evidence type="ECO:0000256" key="1">
    <source>
        <dbReference type="SAM" id="MobiDB-lite"/>
    </source>
</evidence>
<name>A0A371CTW5_9APHY</name>
<evidence type="ECO:0000313" key="3">
    <source>
        <dbReference type="Proteomes" id="UP000256964"/>
    </source>
</evidence>
<dbReference type="Proteomes" id="UP000256964">
    <property type="component" value="Unassembled WGS sequence"/>
</dbReference>
<feature type="region of interest" description="Disordered" evidence="1">
    <location>
        <begin position="84"/>
        <end position="103"/>
    </location>
</feature>
<organism evidence="2 3">
    <name type="scientific">Lentinus brumalis</name>
    <dbReference type="NCBI Taxonomy" id="2498619"/>
    <lineage>
        <taxon>Eukaryota</taxon>
        <taxon>Fungi</taxon>
        <taxon>Dikarya</taxon>
        <taxon>Basidiomycota</taxon>
        <taxon>Agaricomycotina</taxon>
        <taxon>Agaricomycetes</taxon>
        <taxon>Polyporales</taxon>
        <taxon>Polyporaceae</taxon>
        <taxon>Lentinus</taxon>
    </lineage>
</organism>
<protein>
    <submittedName>
        <fullName evidence="2">Uncharacterized protein</fullName>
    </submittedName>
</protein>
<reference evidence="2 3" key="1">
    <citation type="journal article" date="2018" name="Biotechnol. Biofuels">
        <title>Integrative visual omics of the white-rot fungus Polyporus brumalis exposes the biotechnological potential of its oxidative enzymes for delignifying raw plant biomass.</title>
        <authorList>
            <person name="Miyauchi S."/>
            <person name="Rancon A."/>
            <person name="Drula E."/>
            <person name="Hage H."/>
            <person name="Chaduli D."/>
            <person name="Favel A."/>
            <person name="Grisel S."/>
            <person name="Henrissat B."/>
            <person name="Herpoel-Gimbert I."/>
            <person name="Ruiz-Duenas F.J."/>
            <person name="Chevret D."/>
            <person name="Hainaut M."/>
            <person name="Lin J."/>
            <person name="Wang M."/>
            <person name="Pangilinan J."/>
            <person name="Lipzen A."/>
            <person name="Lesage-Meessen L."/>
            <person name="Navarro D."/>
            <person name="Riley R."/>
            <person name="Grigoriev I.V."/>
            <person name="Zhou S."/>
            <person name="Raouche S."/>
            <person name="Rosso M.N."/>
        </authorList>
    </citation>
    <scope>NUCLEOTIDE SEQUENCE [LARGE SCALE GENOMIC DNA]</scope>
    <source>
        <strain evidence="2 3">BRFM 1820</strain>
    </source>
</reference>
<proteinExistence type="predicted"/>